<feature type="domain" description="SsuA/THI5-like" evidence="5">
    <location>
        <begin position="62"/>
        <end position="278"/>
    </location>
</feature>
<proteinExistence type="inferred from homology"/>
<comment type="similarity">
    <text evidence="2">Belongs to the bacterial solute-binding protein SsuA/TauA family.</text>
</comment>
<evidence type="ECO:0000256" key="3">
    <source>
        <dbReference type="ARBA" id="ARBA00022729"/>
    </source>
</evidence>
<evidence type="ECO:0000259" key="5">
    <source>
        <dbReference type="Pfam" id="PF09084"/>
    </source>
</evidence>
<dbReference type="AlphaFoldDB" id="A0A1I4GIW5"/>
<accession>A0A1I4GIW5</accession>
<protein>
    <submittedName>
        <fullName evidence="6">NitT/TauT family transport system substrate-binding protein</fullName>
    </submittedName>
</protein>
<feature type="signal peptide" evidence="4">
    <location>
        <begin position="1"/>
        <end position="29"/>
    </location>
</feature>
<dbReference type="OrthoDB" id="7808807at2"/>
<evidence type="ECO:0000256" key="1">
    <source>
        <dbReference type="ARBA" id="ARBA00004418"/>
    </source>
</evidence>
<dbReference type="STRING" id="504800.SAMN04488085_10911"/>
<sequence length="336" mass="34996">MLHRPHRTRTRTLLGGLAVVALTATACGAGDGGGDDGAAAGAAGSANGELTTVRIGTLPIANAAAMHLGMKEGFFEEEGLQVEPTVQAGGSQIITGLVADEFDFGFVGYISAGVPIARGLPVCVVTASDATGTTPEDDWQLILAGPNSTMDGPEDLAGARIGVNALGGVAELQTRVVAERAGVDPNSLVMVEMPFPDMPAAIASGDLDAAYASEPFVTTILDQGGKVVVAPGAYIAPEYPLGNYMTSNQTFESDPEMVEAFRTAMNRSLDFARENPDAVREIIPTYTKIPAEVAERMRLPIYTSEIDEAAVEEQMGFLEQYGVVEDAPSVDDLLCG</sequence>
<dbReference type="GO" id="GO:0042597">
    <property type="term" value="C:periplasmic space"/>
    <property type="evidence" value="ECO:0007669"/>
    <property type="project" value="UniProtKB-SubCell"/>
</dbReference>
<comment type="subcellular location">
    <subcellularLocation>
        <location evidence="1">Periplasm</location>
    </subcellularLocation>
</comment>
<keyword evidence="7" id="KW-1185">Reference proteome</keyword>
<evidence type="ECO:0000256" key="2">
    <source>
        <dbReference type="ARBA" id="ARBA00010742"/>
    </source>
</evidence>
<feature type="chain" id="PRO_5038751084" evidence="4">
    <location>
        <begin position="30"/>
        <end position="336"/>
    </location>
</feature>
<dbReference type="PANTHER" id="PTHR30024">
    <property type="entry name" value="ALIPHATIC SULFONATES-BINDING PROTEIN-RELATED"/>
    <property type="match status" value="1"/>
</dbReference>
<reference evidence="6 7" key="1">
    <citation type="submission" date="2016-10" db="EMBL/GenBank/DDBJ databases">
        <authorList>
            <person name="de Groot N.N."/>
        </authorList>
    </citation>
    <scope>NUCLEOTIDE SEQUENCE [LARGE SCALE GENOMIC DNA]</scope>
    <source>
        <strain evidence="6 7">DSM 45317</strain>
    </source>
</reference>
<name>A0A1I4GIW5_9ACTN</name>
<evidence type="ECO:0000256" key="4">
    <source>
        <dbReference type="SAM" id="SignalP"/>
    </source>
</evidence>
<dbReference type="SUPFAM" id="SSF53850">
    <property type="entry name" value="Periplasmic binding protein-like II"/>
    <property type="match status" value="1"/>
</dbReference>
<dbReference type="RefSeq" id="WP_091325982.1">
    <property type="nucleotide sequence ID" value="NZ_FOSW01000009.1"/>
</dbReference>
<evidence type="ECO:0000313" key="7">
    <source>
        <dbReference type="Proteomes" id="UP000199152"/>
    </source>
</evidence>
<gene>
    <name evidence="6" type="ORF">SAMN04488085_10911</name>
</gene>
<organism evidence="6 7">
    <name type="scientific">Geodermatophilus ruber</name>
    <dbReference type="NCBI Taxonomy" id="504800"/>
    <lineage>
        <taxon>Bacteria</taxon>
        <taxon>Bacillati</taxon>
        <taxon>Actinomycetota</taxon>
        <taxon>Actinomycetes</taxon>
        <taxon>Geodermatophilales</taxon>
        <taxon>Geodermatophilaceae</taxon>
        <taxon>Geodermatophilus</taxon>
    </lineage>
</organism>
<dbReference type="EMBL" id="FOSW01000009">
    <property type="protein sequence ID" value="SFL29463.1"/>
    <property type="molecule type" value="Genomic_DNA"/>
</dbReference>
<dbReference type="InterPro" id="IPR015168">
    <property type="entry name" value="SsuA/THI5"/>
</dbReference>
<dbReference type="Proteomes" id="UP000199152">
    <property type="component" value="Unassembled WGS sequence"/>
</dbReference>
<dbReference type="Pfam" id="PF09084">
    <property type="entry name" value="NMT1"/>
    <property type="match status" value="1"/>
</dbReference>
<evidence type="ECO:0000313" key="6">
    <source>
        <dbReference type="EMBL" id="SFL29463.1"/>
    </source>
</evidence>
<dbReference type="Gene3D" id="3.40.190.10">
    <property type="entry name" value="Periplasmic binding protein-like II"/>
    <property type="match status" value="2"/>
</dbReference>
<dbReference type="PANTHER" id="PTHR30024:SF47">
    <property type="entry name" value="TAURINE-BINDING PERIPLASMIC PROTEIN"/>
    <property type="match status" value="1"/>
</dbReference>
<dbReference type="InParanoid" id="A0A1I4GIW5"/>
<dbReference type="PROSITE" id="PS51257">
    <property type="entry name" value="PROKAR_LIPOPROTEIN"/>
    <property type="match status" value="1"/>
</dbReference>
<keyword evidence="3 4" id="KW-0732">Signal</keyword>